<dbReference type="GO" id="GO:0004022">
    <property type="term" value="F:alcohol dehydrogenase (NAD+) activity"/>
    <property type="evidence" value="ECO:0007669"/>
    <property type="project" value="TreeGrafter"/>
</dbReference>
<dbReference type="AlphaFoldDB" id="A0A8G1RND8"/>
<dbReference type="PANTHER" id="PTHR42940:SF8">
    <property type="entry name" value="VACUOLAR PROTEIN SORTING-ASSOCIATED PROTEIN 11"/>
    <property type="match status" value="1"/>
</dbReference>
<dbReference type="EMBL" id="KZ824643">
    <property type="protein sequence ID" value="RAK77242.1"/>
    <property type="molecule type" value="Genomic_DNA"/>
</dbReference>
<keyword evidence="3" id="KW-0479">Metal-binding</keyword>
<name>A0A8G1RND8_9EURO</name>
<feature type="domain" description="Enoyl reductase (ER)" evidence="6">
    <location>
        <begin position="10"/>
        <end position="348"/>
    </location>
</feature>
<gene>
    <name evidence="7" type="ORF">BO72DRAFT_428920</name>
</gene>
<comment type="cofactor">
    <cofactor evidence="1">
        <name>Zn(2+)</name>
        <dbReference type="ChEBI" id="CHEBI:29105"/>
    </cofactor>
</comment>
<evidence type="ECO:0000313" key="8">
    <source>
        <dbReference type="Proteomes" id="UP000249789"/>
    </source>
</evidence>
<evidence type="ECO:0000256" key="1">
    <source>
        <dbReference type="ARBA" id="ARBA00001947"/>
    </source>
</evidence>
<dbReference type="SUPFAM" id="SSF50129">
    <property type="entry name" value="GroES-like"/>
    <property type="match status" value="1"/>
</dbReference>
<evidence type="ECO:0000313" key="7">
    <source>
        <dbReference type="EMBL" id="RAK77242.1"/>
    </source>
</evidence>
<dbReference type="InterPro" id="IPR013149">
    <property type="entry name" value="ADH-like_C"/>
</dbReference>
<keyword evidence="8" id="KW-1185">Reference proteome</keyword>
<dbReference type="InterPro" id="IPR013154">
    <property type="entry name" value="ADH-like_N"/>
</dbReference>
<dbReference type="InterPro" id="IPR036291">
    <property type="entry name" value="NAD(P)-bd_dom_sf"/>
</dbReference>
<reference evidence="7 8" key="1">
    <citation type="submission" date="2018-02" db="EMBL/GenBank/DDBJ databases">
        <title>The genomes of Aspergillus section Nigri reveals drivers in fungal speciation.</title>
        <authorList>
            <consortium name="DOE Joint Genome Institute"/>
            <person name="Vesth T.C."/>
            <person name="Nybo J."/>
            <person name="Theobald S."/>
            <person name="Brandl J."/>
            <person name="Frisvad J.C."/>
            <person name="Nielsen K.F."/>
            <person name="Lyhne E.K."/>
            <person name="Kogle M.E."/>
            <person name="Kuo A."/>
            <person name="Riley R."/>
            <person name="Clum A."/>
            <person name="Nolan M."/>
            <person name="Lipzen A."/>
            <person name="Salamov A."/>
            <person name="Henrissat B."/>
            <person name="Wiebenga A."/>
            <person name="De vries R.P."/>
            <person name="Grigoriev I.V."/>
            <person name="Mortensen U.H."/>
            <person name="Andersen M.R."/>
            <person name="Baker S.E."/>
        </authorList>
    </citation>
    <scope>NUCLEOTIDE SEQUENCE [LARGE SCALE GENOMIC DNA]</scope>
    <source>
        <strain evidence="7 8">CBS 313.89</strain>
    </source>
</reference>
<comment type="similarity">
    <text evidence="2">Belongs to the zinc-containing alcohol dehydrogenase family.</text>
</comment>
<proteinExistence type="inferred from homology"/>
<evidence type="ECO:0000259" key="6">
    <source>
        <dbReference type="SMART" id="SM00829"/>
    </source>
</evidence>
<sequence>MKALRLVQYGAPYKLENIPIPTISDYQLLVKVGAAGFCHTDHQIYNGVYNSTLPVTPSHEPAGTIVAVGQNVTGSWKPGQRIGMLNFRGACHACVGCEVARDPLRPNEPDTRFCENKENAGVNADGAFAEYIVADPATSVPLPDEVSFEQAAPLMCAGATVWTSLAGAGIEPHFPIGVIGVGGLGYLALQFAAGLGHPTVAIDNRPEGRQLASELPTHLRPGKVMDYNSLKATKEVVEFAGGGGLAAVLVCTDSVDATEWSHKLLRPHGVCVPLGLPVEGFRISACDMIFKELIVRGSLFANQRLLSDMMNFVAEKGVRSHVQTVKLEEAMDFPDRYMDPYLKGRLVVVP</sequence>
<dbReference type="GO" id="GO:0005737">
    <property type="term" value="C:cytoplasm"/>
    <property type="evidence" value="ECO:0007669"/>
    <property type="project" value="TreeGrafter"/>
</dbReference>
<dbReference type="RefSeq" id="XP_040801252.1">
    <property type="nucleotide sequence ID" value="XM_040943055.1"/>
</dbReference>
<dbReference type="GeneID" id="63860388"/>
<evidence type="ECO:0000256" key="3">
    <source>
        <dbReference type="ARBA" id="ARBA00022723"/>
    </source>
</evidence>
<organism evidence="7 8">
    <name type="scientific">Aspergillus fijiensis CBS 313.89</name>
    <dbReference type="NCBI Taxonomy" id="1448319"/>
    <lineage>
        <taxon>Eukaryota</taxon>
        <taxon>Fungi</taxon>
        <taxon>Dikarya</taxon>
        <taxon>Ascomycota</taxon>
        <taxon>Pezizomycotina</taxon>
        <taxon>Eurotiomycetes</taxon>
        <taxon>Eurotiomycetidae</taxon>
        <taxon>Eurotiales</taxon>
        <taxon>Aspergillaceae</taxon>
        <taxon>Aspergillus</taxon>
    </lineage>
</organism>
<dbReference type="Gene3D" id="3.40.50.720">
    <property type="entry name" value="NAD(P)-binding Rossmann-like Domain"/>
    <property type="match status" value="1"/>
</dbReference>
<dbReference type="GO" id="GO:0046872">
    <property type="term" value="F:metal ion binding"/>
    <property type="evidence" value="ECO:0007669"/>
    <property type="project" value="UniProtKB-KW"/>
</dbReference>
<accession>A0A8G1RND8</accession>
<dbReference type="InterPro" id="IPR011032">
    <property type="entry name" value="GroES-like_sf"/>
</dbReference>
<dbReference type="OrthoDB" id="256333at2759"/>
<keyword evidence="4" id="KW-0862">Zinc</keyword>
<dbReference type="PANTHER" id="PTHR42940">
    <property type="entry name" value="ALCOHOL DEHYDROGENASE 1-RELATED"/>
    <property type="match status" value="1"/>
</dbReference>
<dbReference type="SMART" id="SM00829">
    <property type="entry name" value="PKS_ER"/>
    <property type="match status" value="1"/>
</dbReference>
<dbReference type="Proteomes" id="UP000249789">
    <property type="component" value="Unassembled WGS sequence"/>
</dbReference>
<evidence type="ECO:0000256" key="2">
    <source>
        <dbReference type="ARBA" id="ARBA00008072"/>
    </source>
</evidence>
<dbReference type="VEuPathDB" id="FungiDB:BO72DRAFT_428920"/>
<dbReference type="SUPFAM" id="SSF51735">
    <property type="entry name" value="NAD(P)-binding Rossmann-fold domains"/>
    <property type="match status" value="1"/>
</dbReference>
<keyword evidence="5" id="KW-0560">Oxidoreductase</keyword>
<evidence type="ECO:0000256" key="5">
    <source>
        <dbReference type="ARBA" id="ARBA00023002"/>
    </source>
</evidence>
<dbReference type="Pfam" id="PF00107">
    <property type="entry name" value="ADH_zinc_N"/>
    <property type="match status" value="1"/>
</dbReference>
<dbReference type="InterPro" id="IPR020843">
    <property type="entry name" value="ER"/>
</dbReference>
<protein>
    <submittedName>
        <fullName evidence="7">GroES-like protein</fullName>
    </submittedName>
</protein>
<dbReference type="Gene3D" id="3.90.180.10">
    <property type="entry name" value="Medium-chain alcohol dehydrogenases, catalytic domain"/>
    <property type="match status" value="1"/>
</dbReference>
<dbReference type="Pfam" id="PF08240">
    <property type="entry name" value="ADH_N"/>
    <property type="match status" value="1"/>
</dbReference>
<evidence type="ECO:0000256" key="4">
    <source>
        <dbReference type="ARBA" id="ARBA00022833"/>
    </source>
</evidence>